<evidence type="ECO:0008006" key="2">
    <source>
        <dbReference type="Google" id="ProtNLM"/>
    </source>
</evidence>
<protein>
    <recommendedName>
        <fullName evidence="2">CpXC domain-containing protein</fullName>
    </recommendedName>
</protein>
<organism evidence="1">
    <name type="scientific">marine sediment metagenome</name>
    <dbReference type="NCBI Taxonomy" id="412755"/>
    <lineage>
        <taxon>unclassified sequences</taxon>
        <taxon>metagenomes</taxon>
        <taxon>ecological metagenomes</taxon>
    </lineage>
</organism>
<dbReference type="AlphaFoldDB" id="A0A0F9WWD6"/>
<gene>
    <name evidence="1" type="ORF">LCGC14_0223040</name>
</gene>
<proteinExistence type="predicted"/>
<evidence type="ECO:0000313" key="1">
    <source>
        <dbReference type="EMBL" id="KKN90721.1"/>
    </source>
</evidence>
<dbReference type="EMBL" id="LAZR01000107">
    <property type="protein sequence ID" value="KKN90721.1"/>
    <property type="molecule type" value="Genomic_DNA"/>
</dbReference>
<sequence>MDGIFKMTEKVINNILHCGECGKPLDFNINTLETHPIVKNPSSSIKIGIDPDWYTYVVFPCFCQYDNKKILKYYLTAEAYYELIKLLKLRNRNNDN</sequence>
<reference evidence="1" key="1">
    <citation type="journal article" date="2015" name="Nature">
        <title>Complex archaea that bridge the gap between prokaryotes and eukaryotes.</title>
        <authorList>
            <person name="Spang A."/>
            <person name="Saw J.H."/>
            <person name="Jorgensen S.L."/>
            <person name="Zaremba-Niedzwiedzka K."/>
            <person name="Martijn J."/>
            <person name="Lind A.E."/>
            <person name="van Eijk R."/>
            <person name="Schleper C."/>
            <person name="Guy L."/>
            <person name="Ettema T.J."/>
        </authorList>
    </citation>
    <scope>NUCLEOTIDE SEQUENCE</scope>
</reference>
<comment type="caution">
    <text evidence="1">The sequence shown here is derived from an EMBL/GenBank/DDBJ whole genome shotgun (WGS) entry which is preliminary data.</text>
</comment>
<accession>A0A0F9WWD6</accession>
<name>A0A0F9WWD6_9ZZZZ</name>